<dbReference type="AlphaFoldDB" id="A0A6C0IJB8"/>
<reference evidence="1" key="1">
    <citation type="journal article" date="2020" name="Nature">
        <title>Giant virus diversity and host interactions through global metagenomics.</title>
        <authorList>
            <person name="Schulz F."/>
            <person name="Roux S."/>
            <person name="Paez-Espino D."/>
            <person name="Jungbluth S."/>
            <person name="Walsh D.A."/>
            <person name="Denef V.J."/>
            <person name="McMahon K.D."/>
            <person name="Konstantinidis K.T."/>
            <person name="Eloe-Fadrosh E.A."/>
            <person name="Kyrpides N.C."/>
            <person name="Woyke T."/>
        </authorList>
    </citation>
    <scope>NUCLEOTIDE SEQUENCE</scope>
    <source>
        <strain evidence="1">GVMAG-M-3300024252-29</strain>
    </source>
</reference>
<dbReference type="EMBL" id="MN740207">
    <property type="protein sequence ID" value="QHT93298.1"/>
    <property type="molecule type" value="Genomic_DNA"/>
</dbReference>
<organism evidence="1">
    <name type="scientific">viral metagenome</name>
    <dbReference type="NCBI Taxonomy" id="1070528"/>
    <lineage>
        <taxon>unclassified sequences</taxon>
        <taxon>metagenomes</taxon>
        <taxon>organismal metagenomes</taxon>
    </lineage>
</organism>
<evidence type="ECO:0000313" key="1">
    <source>
        <dbReference type="EMBL" id="QHT93298.1"/>
    </source>
</evidence>
<sequence>MQNSTFSNTSIDMIEVFSKDNTSKCIPMPRWTNKTKTIFTDLFNDIQTANKYVEMRKKDKGSRFYNITIQTISQRSTMPRPSTFNMSSLPDKIRTCVENETTGFIEYSTKIHKKTFKVFFFVYDIDPIKHVERFSLYFERMVQWMHIAYKYGSSKCGNDLTVYVYMTPYKKFLPNNNIDKIGQDHANTAFTYSCPSKNSEIVIYREEEWFKVFIHETFHLMALDFSDANAEELCKQKMKKKFPIKSDFRLYETYTETWAVIIHTCMCAYFCFEDTHKIEPFIQTVKFLLGFETLFKLFQMSKIISFMGLDFSLLTLKTKEAQVARDTLYNEDTNVFAYHIATTLLLSNYVTFLEWCDDHNFTFRMSFHSTRPNIERFCDFVIDRHDSEYTQKIIKKMYDNNCYDKIIENVNSNKEKAFVETTMRMTICEMR</sequence>
<proteinExistence type="predicted"/>
<accession>A0A6C0IJB8</accession>
<name>A0A6C0IJB8_9ZZZZ</name>
<protein>
    <submittedName>
        <fullName evidence="1">Uncharacterized protein</fullName>
    </submittedName>
</protein>